<keyword evidence="7" id="KW-1185">Reference proteome</keyword>
<reference evidence="6 7" key="1">
    <citation type="submission" date="2017-09" db="EMBL/GenBank/DDBJ databases">
        <title>The Catabolism of 3,6-Dichlorosalicylic acid is Initiated by the Cytochrome P450 Monooxygenase DsmABC in Rhizorhabdus dicambivorans Ndbn-20.</title>
        <authorList>
            <person name="Na L."/>
        </authorList>
    </citation>
    <scope>NUCLEOTIDE SEQUENCE [LARGE SCALE GENOMIC DNA]</scope>
    <source>
        <strain evidence="6 7">Ndbn-20m</strain>
    </source>
</reference>
<organism evidence="6 7">
    <name type="scientific">Rhizorhabdus dicambivorans</name>
    <dbReference type="NCBI Taxonomy" id="1850238"/>
    <lineage>
        <taxon>Bacteria</taxon>
        <taxon>Pseudomonadati</taxon>
        <taxon>Pseudomonadota</taxon>
        <taxon>Alphaproteobacteria</taxon>
        <taxon>Sphingomonadales</taxon>
        <taxon>Sphingomonadaceae</taxon>
        <taxon>Rhizorhabdus</taxon>
    </lineage>
</organism>
<dbReference type="KEGG" id="rdi:CMV14_09550"/>
<dbReference type="InterPro" id="IPR044527">
    <property type="entry name" value="NrtA/CpmA_ABC-bd_dom"/>
</dbReference>
<dbReference type="RefSeq" id="WP_066967070.1">
    <property type="nucleotide sequence ID" value="NZ_CP023449.1"/>
</dbReference>
<keyword evidence="3" id="KW-1003">Cell membrane</keyword>
<gene>
    <name evidence="6" type="ORF">COO09_18660</name>
</gene>
<evidence type="ECO:0000313" key="7">
    <source>
        <dbReference type="Proteomes" id="UP000218934"/>
    </source>
</evidence>
<evidence type="ECO:0000256" key="2">
    <source>
        <dbReference type="ARBA" id="ARBA00022448"/>
    </source>
</evidence>
<keyword evidence="2" id="KW-0813">Transport</keyword>
<comment type="caution">
    <text evidence="6">The sequence shown here is derived from an EMBL/GenBank/DDBJ whole genome shotgun (WGS) entry which is preliminary data.</text>
</comment>
<evidence type="ECO:0000256" key="5">
    <source>
        <dbReference type="ARBA" id="ARBA00023136"/>
    </source>
</evidence>
<dbReference type="PANTHER" id="PTHR30024">
    <property type="entry name" value="ALIPHATIC SULFONATES-BINDING PROTEIN-RELATED"/>
    <property type="match status" value="1"/>
</dbReference>
<name>A0A2A4FTM5_9SPHN</name>
<comment type="subcellular location">
    <subcellularLocation>
        <location evidence="1">Endomembrane system</location>
    </subcellularLocation>
</comment>
<keyword evidence="4" id="KW-0997">Cell inner membrane</keyword>
<evidence type="ECO:0000256" key="1">
    <source>
        <dbReference type="ARBA" id="ARBA00004308"/>
    </source>
</evidence>
<proteinExistence type="predicted"/>
<accession>A0A2A4FTM5</accession>
<dbReference type="Gene3D" id="3.40.190.10">
    <property type="entry name" value="Periplasmic binding protein-like II"/>
    <property type="match status" value="2"/>
</dbReference>
<dbReference type="PANTHER" id="PTHR30024:SF43">
    <property type="entry name" value="BLL4572 PROTEIN"/>
    <property type="match status" value="1"/>
</dbReference>
<dbReference type="Proteomes" id="UP000218934">
    <property type="component" value="Unassembled WGS sequence"/>
</dbReference>
<evidence type="ECO:0000256" key="4">
    <source>
        <dbReference type="ARBA" id="ARBA00022519"/>
    </source>
</evidence>
<keyword evidence="5" id="KW-0472">Membrane</keyword>
<dbReference type="GO" id="GO:0012505">
    <property type="term" value="C:endomembrane system"/>
    <property type="evidence" value="ECO:0007669"/>
    <property type="project" value="UniProtKB-SubCell"/>
</dbReference>
<sequence>MTPISIAFLPLTDCAVLVAAKEKGFAAEAGFDLRLIRTTSWAETRDRLVYGQAEAAHLLAPLAVGVTLGISQHRCALAAPFKLNVNGNIFVMGTEFAQALDPDPIRRLEDPLATAHDFASAIGLYRRKPIIGMVHRLSSHALTLRYWLASAGIDPDRDVSMPVLPPSFMSDALRAGEIDGYIAGSPWGLVAVDQGLAETVMVSARIWQRGVEKLLAFREEWMEANPEIVDRLIVALSAAAAWCDEPGNREELARLLSAPEYINLDPRIILPSLSGRFPVRAGAPLADVPDAMIFHREAAGFPWRSQALWIYSQFVRWGFIKASAENEQIAGNVFRSDVYRRALGASGLPMPGASMKLEGSLSTPLPVGSSSGTLTLGPDRFFDGRVFDPARIEEYLAGFAT</sequence>
<dbReference type="CDD" id="cd13553">
    <property type="entry name" value="PBP2_NrtA_CpmA_like"/>
    <property type="match status" value="1"/>
</dbReference>
<dbReference type="SUPFAM" id="SSF53850">
    <property type="entry name" value="Periplasmic binding protein-like II"/>
    <property type="match status" value="1"/>
</dbReference>
<dbReference type="OrthoDB" id="570524at2"/>
<evidence type="ECO:0000256" key="3">
    <source>
        <dbReference type="ARBA" id="ARBA00022475"/>
    </source>
</evidence>
<protein>
    <submittedName>
        <fullName evidence="6">Nitrate transporter</fullName>
    </submittedName>
</protein>
<dbReference type="EMBL" id="NWUF01000023">
    <property type="protein sequence ID" value="PCE40741.1"/>
    <property type="molecule type" value="Genomic_DNA"/>
</dbReference>
<dbReference type="AlphaFoldDB" id="A0A2A4FTM5"/>
<dbReference type="Pfam" id="PF13379">
    <property type="entry name" value="NMT1_2"/>
    <property type="match status" value="1"/>
</dbReference>
<evidence type="ECO:0000313" key="6">
    <source>
        <dbReference type="EMBL" id="PCE40741.1"/>
    </source>
</evidence>